<gene>
    <name evidence="12" type="ORF">Q3M24_05095</name>
</gene>
<dbReference type="Gene3D" id="2.40.40.20">
    <property type="match status" value="1"/>
</dbReference>
<evidence type="ECO:0000256" key="4">
    <source>
        <dbReference type="ARBA" id="ARBA00022505"/>
    </source>
</evidence>
<evidence type="ECO:0000256" key="8">
    <source>
        <dbReference type="ARBA" id="ARBA00023004"/>
    </source>
</evidence>
<dbReference type="SUPFAM" id="SSF50692">
    <property type="entry name" value="ADC-like"/>
    <property type="match status" value="1"/>
</dbReference>
<comment type="cofactor">
    <cofactor evidence="1">
        <name>Mo-bis(molybdopterin guanine dinucleotide)</name>
        <dbReference type="ChEBI" id="CHEBI:60539"/>
    </cofactor>
</comment>
<dbReference type="SMART" id="SM00926">
    <property type="entry name" value="Molybdop_Fe4S4"/>
    <property type="match status" value="1"/>
</dbReference>
<reference evidence="12" key="2">
    <citation type="submission" date="2024-06" db="EMBL/GenBank/DDBJ databases">
        <authorList>
            <person name="Plum-Jensen L.E."/>
            <person name="Schramm A."/>
            <person name="Marshall I.P.G."/>
        </authorList>
    </citation>
    <scope>NUCLEOTIDE SEQUENCE</scope>
    <source>
        <strain evidence="12">Rat1</strain>
    </source>
</reference>
<dbReference type="SUPFAM" id="SSF53706">
    <property type="entry name" value="Formate dehydrogenase/DMSO reductase, domains 1-3"/>
    <property type="match status" value="1"/>
</dbReference>
<keyword evidence="5" id="KW-0479">Metal-binding</keyword>
<dbReference type="KEGG" id="eaj:Q3M24_05095"/>
<reference evidence="12" key="1">
    <citation type="journal article" date="2024" name="Syst. Appl. Microbiol.">
        <title>First single-strain enrichments of Electrothrix cable bacteria, description of E. aestuarii sp. nov. and E. rattekaaiensis sp. nov., and proposal of a cable bacteria taxonomy following the rules of the SeqCode.</title>
        <authorList>
            <person name="Plum-Jensen L.E."/>
            <person name="Schramm A."/>
            <person name="Marshall I.P.G."/>
        </authorList>
    </citation>
    <scope>NUCLEOTIDE SEQUENCE</scope>
    <source>
        <strain evidence="12">Rat1</strain>
    </source>
</reference>
<evidence type="ECO:0000256" key="10">
    <source>
        <dbReference type="SAM" id="MobiDB-lite"/>
    </source>
</evidence>
<dbReference type="GO" id="GO:0016491">
    <property type="term" value="F:oxidoreductase activity"/>
    <property type="evidence" value="ECO:0007669"/>
    <property type="project" value="UniProtKB-KW"/>
</dbReference>
<dbReference type="Gene3D" id="1.10.3480.10">
    <property type="entry name" value="TorD-like"/>
    <property type="match status" value="1"/>
</dbReference>
<dbReference type="InterPro" id="IPR006657">
    <property type="entry name" value="MoPterin_dinucl-bd_dom"/>
</dbReference>
<evidence type="ECO:0000256" key="1">
    <source>
        <dbReference type="ARBA" id="ARBA00001942"/>
    </source>
</evidence>
<dbReference type="InterPro" id="IPR050612">
    <property type="entry name" value="Prok_Mopterin_Oxidored"/>
</dbReference>
<accession>A0AAU8LY38</accession>
<dbReference type="Gene3D" id="3.40.228.10">
    <property type="entry name" value="Dimethylsulfoxide Reductase, domain 2"/>
    <property type="match status" value="1"/>
</dbReference>
<dbReference type="InterPro" id="IPR009010">
    <property type="entry name" value="Asp_de-COase-like_dom_sf"/>
</dbReference>
<evidence type="ECO:0000256" key="6">
    <source>
        <dbReference type="ARBA" id="ARBA00022729"/>
    </source>
</evidence>
<keyword evidence="4" id="KW-0500">Molybdenum</keyword>
<dbReference type="AlphaFoldDB" id="A0AAU8LY38"/>
<evidence type="ECO:0000256" key="5">
    <source>
        <dbReference type="ARBA" id="ARBA00022723"/>
    </source>
</evidence>
<evidence type="ECO:0000256" key="2">
    <source>
        <dbReference type="ARBA" id="ARBA00010312"/>
    </source>
</evidence>
<dbReference type="Pfam" id="PF00384">
    <property type="entry name" value="Molybdopterin"/>
    <property type="match status" value="1"/>
</dbReference>
<protein>
    <submittedName>
        <fullName evidence="12">Molybdopterin-dependent oxidoreductase</fullName>
    </submittedName>
</protein>
<organism evidence="12">
    <name type="scientific">Candidatus Electrothrix aestuarii</name>
    <dbReference type="NCBI Taxonomy" id="3062594"/>
    <lineage>
        <taxon>Bacteria</taxon>
        <taxon>Pseudomonadati</taxon>
        <taxon>Thermodesulfobacteriota</taxon>
        <taxon>Desulfobulbia</taxon>
        <taxon>Desulfobulbales</taxon>
        <taxon>Desulfobulbaceae</taxon>
        <taxon>Candidatus Electrothrix</taxon>
    </lineage>
</organism>
<evidence type="ECO:0000256" key="9">
    <source>
        <dbReference type="ARBA" id="ARBA00023014"/>
    </source>
</evidence>
<feature type="domain" description="4Fe-4S Mo/W bis-MGD-type" evidence="11">
    <location>
        <begin position="234"/>
        <end position="290"/>
    </location>
</feature>
<dbReference type="GO" id="GO:0043546">
    <property type="term" value="F:molybdopterin cofactor binding"/>
    <property type="evidence" value="ECO:0007669"/>
    <property type="project" value="InterPro"/>
</dbReference>
<keyword evidence="9" id="KW-0411">Iron-sulfur</keyword>
<dbReference type="CDD" id="cd02775">
    <property type="entry name" value="MopB_CT"/>
    <property type="match status" value="1"/>
</dbReference>
<dbReference type="PROSITE" id="PS00932">
    <property type="entry name" value="MOLYBDOPTERIN_PROK_3"/>
    <property type="match status" value="1"/>
</dbReference>
<dbReference type="Gene3D" id="2.20.25.90">
    <property type="entry name" value="ADC-like domains"/>
    <property type="match status" value="1"/>
</dbReference>
<keyword evidence="8" id="KW-0408">Iron</keyword>
<dbReference type="InterPro" id="IPR006963">
    <property type="entry name" value="Mopterin_OxRdtase_4Fe-4S_dom"/>
</dbReference>
<name>A0AAU8LY38_9BACT</name>
<dbReference type="EMBL" id="CP159373">
    <property type="protein sequence ID" value="XCN74135.1"/>
    <property type="molecule type" value="Genomic_DNA"/>
</dbReference>
<keyword evidence="3" id="KW-0004">4Fe-4S</keyword>
<dbReference type="GO" id="GO:0051539">
    <property type="term" value="F:4 iron, 4 sulfur cluster binding"/>
    <property type="evidence" value="ECO:0007669"/>
    <property type="project" value="UniProtKB-KW"/>
</dbReference>
<dbReference type="Pfam" id="PF04879">
    <property type="entry name" value="Molybdop_Fe4S4"/>
    <property type="match status" value="1"/>
</dbReference>
<evidence type="ECO:0000256" key="7">
    <source>
        <dbReference type="ARBA" id="ARBA00023002"/>
    </source>
</evidence>
<dbReference type="SUPFAM" id="SSF89155">
    <property type="entry name" value="TorD-like"/>
    <property type="match status" value="1"/>
</dbReference>
<dbReference type="PANTHER" id="PTHR43742:SF9">
    <property type="entry name" value="TETRATHIONATE REDUCTASE SUBUNIT A"/>
    <property type="match status" value="1"/>
</dbReference>
<dbReference type="Pfam" id="PF02613">
    <property type="entry name" value="Nitrate_red_del"/>
    <property type="match status" value="1"/>
</dbReference>
<dbReference type="InterPro" id="IPR006655">
    <property type="entry name" value="Mopterin_OxRdtase_prok_CS"/>
</dbReference>
<dbReference type="InterPro" id="IPR020945">
    <property type="entry name" value="DMSO/NO3_reduct_chaperone"/>
</dbReference>
<dbReference type="GO" id="GO:0046872">
    <property type="term" value="F:metal ion binding"/>
    <property type="evidence" value="ECO:0007669"/>
    <property type="project" value="UniProtKB-KW"/>
</dbReference>
<evidence type="ECO:0000313" key="12">
    <source>
        <dbReference type="EMBL" id="XCN74135.1"/>
    </source>
</evidence>
<dbReference type="Pfam" id="PF01568">
    <property type="entry name" value="Molydop_binding"/>
    <property type="match status" value="1"/>
</dbReference>
<dbReference type="Gene3D" id="3.40.50.740">
    <property type="match status" value="1"/>
</dbReference>
<proteinExistence type="inferred from homology"/>
<keyword evidence="6" id="KW-0732">Signal</keyword>
<evidence type="ECO:0000256" key="3">
    <source>
        <dbReference type="ARBA" id="ARBA00022485"/>
    </source>
</evidence>
<keyword evidence="7" id="KW-0560">Oxidoreductase</keyword>
<feature type="region of interest" description="Disordered" evidence="10">
    <location>
        <begin position="558"/>
        <end position="577"/>
    </location>
</feature>
<dbReference type="InterPro" id="IPR006656">
    <property type="entry name" value="Mopterin_OxRdtase"/>
</dbReference>
<evidence type="ECO:0000259" key="11">
    <source>
        <dbReference type="PROSITE" id="PS51669"/>
    </source>
</evidence>
<dbReference type="InterPro" id="IPR036411">
    <property type="entry name" value="TorD-like_sf"/>
</dbReference>
<dbReference type="PANTHER" id="PTHR43742">
    <property type="entry name" value="TRIMETHYLAMINE-N-OXIDE REDUCTASE"/>
    <property type="match status" value="1"/>
</dbReference>
<dbReference type="PROSITE" id="PS51669">
    <property type="entry name" value="4FE4S_MOW_BIS_MGD"/>
    <property type="match status" value="1"/>
</dbReference>
<sequence length="930" mass="103788">MHNVNAAIYRFLSLLYQDEISLALIEAMRAKAFLDRLRKAAENASSALFRSSLSNLLASLQGNVAQDMYNELRYEYAELFLNAGKNPVFPYASCHVSEEPLVMQKPVFEVRQLYYDSGVHKNLAYLDLDDHIAVELEFMAHLAGQQGTEQQQQDFLVQQLGWADAFCEMLHSAAQTEWYQSLADLTQAVLEAARTGMNSTDLEPLAQALMVLDLDSWSRTLSPREEHQEIERGTQSIKTHCYICAGLCGQDVKVKDQVITGLSGLVGDPKGGGRLCIKGANAHKNTYSAYRLKTPLIRENGRFRKASWDEALDLTSARLKSFDPKTVGFHQGNDFNSWCHDAVMAAYGTPNKTTHRQMCDNPNRMANEHCLNDKRPWIDYAHSEFILLFGINELVTSAGQRKLALLKQAIKRGAKLVTVDPRQSETAEASTEWISILPGTDGAMALAMAYVLVTEGLYDKEFVKEWCYGFAALKRRLLGEEDGILRTPFWAEGICGVPAATIERLAREFAAAAPSVGALSWTGVAQVPNAVHATQAIQALNALVGSFDAPGGPSLVSKRKLSSPWGDEQKSPPNNAEKFKLNNSKLWQGWIPAYFEEDVQAGRLKAMLCYFGNPVMSDGSEPSTRHAMRQLEFSCAIDCFMSNTTELCDVILPDCTYLEQSRVISDWMYESFLSLGQRAVAPLYDSRSVVDIFTGLAERLGYGEYFSWKTEEEYMKNQLRGMGITLDLLRESGYFVTDPQQFYKYREWGSFNPPAGYGSSGHTVTGKYNFINPVAKESGLNALPDYIPPFVDWPELQPDHKYPMIIGYFRINEHEHCSTNWNAALMKKYGSNPVWINYQDARQLNITDGDKVLISSPWGEATARAQVTWGIRQGVLATAGGFGGKYGLEGDPKYPQIGGFNTNVLLPPNVACTWSGTPPLKYIKTRIEKV</sequence>
<comment type="similarity">
    <text evidence="2">Belongs to the prokaryotic molybdopterin-containing oxidoreductase family.</text>
</comment>
<dbReference type="Gene3D" id="3.30.2070.10">
    <property type="entry name" value="Formate dehydrogenase/DMSO reductase"/>
    <property type="match status" value="1"/>
</dbReference>